<dbReference type="AlphaFoldDB" id="A0A9W6N8X1"/>
<dbReference type="InterPro" id="IPR032693">
    <property type="entry name" value="YtkA-like_dom"/>
</dbReference>
<evidence type="ECO:0000313" key="4">
    <source>
        <dbReference type="Proteomes" id="UP001143309"/>
    </source>
</evidence>
<evidence type="ECO:0000313" key="3">
    <source>
        <dbReference type="EMBL" id="GLK81806.1"/>
    </source>
</evidence>
<reference evidence="3" key="2">
    <citation type="submission" date="2023-01" db="EMBL/GenBank/DDBJ databases">
        <authorList>
            <person name="Sun Q."/>
            <person name="Evtushenko L."/>
        </authorList>
    </citation>
    <scope>NUCLEOTIDE SEQUENCE</scope>
    <source>
        <strain evidence="3">VKM B-2748</strain>
    </source>
</reference>
<feature type="domain" description="YtkA-like" evidence="2">
    <location>
        <begin position="29"/>
        <end position="113"/>
    </location>
</feature>
<dbReference type="Pfam" id="PF13115">
    <property type="entry name" value="YtkA"/>
    <property type="match status" value="1"/>
</dbReference>
<keyword evidence="1" id="KW-0732">Signal</keyword>
<reference evidence="3" key="1">
    <citation type="journal article" date="2014" name="Int. J. Syst. Evol. Microbiol.">
        <title>Complete genome sequence of Corynebacterium casei LMG S-19264T (=DSM 44701T), isolated from a smear-ripened cheese.</title>
        <authorList>
            <consortium name="US DOE Joint Genome Institute (JGI-PGF)"/>
            <person name="Walter F."/>
            <person name="Albersmeier A."/>
            <person name="Kalinowski J."/>
            <person name="Ruckert C."/>
        </authorList>
    </citation>
    <scope>NUCLEOTIDE SEQUENCE</scope>
    <source>
        <strain evidence="3">VKM B-2748</strain>
    </source>
</reference>
<gene>
    <name evidence="3" type="ORF">GCM10008174_35470</name>
</gene>
<comment type="caution">
    <text evidence="3">The sequence shown here is derived from an EMBL/GenBank/DDBJ whole genome shotgun (WGS) entry which is preliminary data.</text>
</comment>
<accession>A0A9W6N8X1</accession>
<feature type="signal peptide" evidence="1">
    <location>
        <begin position="1"/>
        <end position="28"/>
    </location>
</feature>
<evidence type="ECO:0000256" key="1">
    <source>
        <dbReference type="SAM" id="SignalP"/>
    </source>
</evidence>
<sequence>MYMFQARRPRAAMLAAVISAALLTPALADVSDYEFQLVESVAKVGDAVVAVRLVDKRTSKPVPDAVIYSTRIDMAPDGMPTMSSAIDPAPSDQPGVYRFKTKLTMEGGWRLSLAAKVQGETGTVEGKLVLQAKP</sequence>
<feature type="chain" id="PRO_5040808002" description="YtkA-like domain-containing protein" evidence="1">
    <location>
        <begin position="29"/>
        <end position="134"/>
    </location>
</feature>
<proteinExistence type="predicted"/>
<dbReference type="EMBL" id="BSFL01000005">
    <property type="protein sequence ID" value="GLK81806.1"/>
    <property type="molecule type" value="Genomic_DNA"/>
</dbReference>
<organism evidence="3 4">
    <name type="scientific">Methylopila turkensis</name>
    <dbReference type="NCBI Taxonomy" id="1437816"/>
    <lineage>
        <taxon>Bacteria</taxon>
        <taxon>Pseudomonadati</taxon>
        <taxon>Pseudomonadota</taxon>
        <taxon>Alphaproteobacteria</taxon>
        <taxon>Hyphomicrobiales</taxon>
        <taxon>Methylopilaceae</taxon>
        <taxon>Methylopila</taxon>
    </lineage>
</organism>
<keyword evidence="4" id="KW-1185">Reference proteome</keyword>
<protein>
    <recommendedName>
        <fullName evidence="2">YtkA-like domain-containing protein</fullName>
    </recommendedName>
</protein>
<name>A0A9W6N8X1_9HYPH</name>
<evidence type="ECO:0000259" key="2">
    <source>
        <dbReference type="Pfam" id="PF13115"/>
    </source>
</evidence>
<dbReference type="RefSeq" id="WP_271202271.1">
    <property type="nucleotide sequence ID" value="NZ_BSFL01000005.1"/>
</dbReference>
<dbReference type="Proteomes" id="UP001143309">
    <property type="component" value="Unassembled WGS sequence"/>
</dbReference>